<organism evidence="8 9">
    <name type="scientific">Pedobacter steynii</name>
    <dbReference type="NCBI Taxonomy" id="430522"/>
    <lineage>
        <taxon>Bacteria</taxon>
        <taxon>Pseudomonadati</taxon>
        <taxon>Bacteroidota</taxon>
        <taxon>Sphingobacteriia</taxon>
        <taxon>Sphingobacteriales</taxon>
        <taxon>Sphingobacteriaceae</taxon>
        <taxon>Pedobacter</taxon>
    </lineage>
</organism>
<dbReference type="Proteomes" id="UP000183200">
    <property type="component" value="Unassembled WGS sequence"/>
</dbReference>
<dbReference type="PROSITE" id="PS51257">
    <property type="entry name" value="PROKAR_LIPOPROTEIN"/>
    <property type="match status" value="1"/>
</dbReference>
<dbReference type="SUPFAM" id="SSF48452">
    <property type="entry name" value="TPR-like"/>
    <property type="match status" value="1"/>
</dbReference>
<evidence type="ECO:0000256" key="4">
    <source>
        <dbReference type="ARBA" id="ARBA00023136"/>
    </source>
</evidence>
<sequence>MTRTYSIKMIWLLPALLLLIAGCRKNLDQTPQTTLSDDGFWKTTSDLGQAANYLYTFLPGFTGDLSGNPTPYQDNYSDDAYGTGSQGIGDGARIAPASAGEWTNAYRLIRAANNLIEKAPGVTGDAATINRFIAEARFFRAHAYFELVKRYGDVPYLDRTIANADDQALYTPRTARQTVINHIYADLDFVAANCPAADVQPAADYGRITRSAALAYKSRVALFAGTWDKYRSLPTATSNLQIAYDASKLVITESKHSLYYAPGADAADSYYYEFQYNGGAAGNPITNTFGPQVNYTYATNKENILVKNYGQNASNNIISHGYLRLAEQGTIAPTKALVDAYPMKDGTPYVPIASPASSLEEYQNRDPRMRQTIFNKSLPYPSITGIVTYLPAISYRMRKYFTFGDWFRQQSYVNYNVIRYSEVLLNYAEAAYELNVIAPADIDNTINKIRRRATGNVNGDPTILAELPNTTAGPALLAAIRNERRIELAFEGFRYWDLLRWKTAETVLPQAILSRKYIASENPSGTVPPRDPNGFVVAQASANRKFNLSRDYLWPIPTAQVALSNGTLVQNPNW</sequence>
<proteinExistence type="inferred from homology"/>
<evidence type="ECO:0000256" key="2">
    <source>
        <dbReference type="ARBA" id="ARBA00006275"/>
    </source>
</evidence>
<dbReference type="InterPro" id="IPR012944">
    <property type="entry name" value="SusD_RagB_dom"/>
</dbReference>
<evidence type="ECO:0000256" key="5">
    <source>
        <dbReference type="ARBA" id="ARBA00023237"/>
    </source>
</evidence>
<gene>
    <name evidence="8" type="ORF">SAMN05421820_104222</name>
</gene>
<dbReference type="Pfam" id="PF07980">
    <property type="entry name" value="SusD_RagB"/>
    <property type="match status" value="1"/>
</dbReference>
<dbReference type="AlphaFoldDB" id="A0A1G9UMW9"/>
<comment type="subcellular location">
    <subcellularLocation>
        <location evidence="1">Cell outer membrane</location>
    </subcellularLocation>
</comment>
<dbReference type="InterPro" id="IPR033985">
    <property type="entry name" value="SusD-like_N"/>
</dbReference>
<dbReference type="OrthoDB" id="5694214at2"/>
<feature type="domain" description="SusD-like N-terminal" evidence="7">
    <location>
        <begin position="101"/>
        <end position="222"/>
    </location>
</feature>
<keyword evidence="9" id="KW-1185">Reference proteome</keyword>
<evidence type="ECO:0000256" key="3">
    <source>
        <dbReference type="ARBA" id="ARBA00022729"/>
    </source>
</evidence>
<feature type="domain" description="RagB/SusD" evidence="6">
    <location>
        <begin position="321"/>
        <end position="574"/>
    </location>
</feature>
<evidence type="ECO:0000313" key="9">
    <source>
        <dbReference type="Proteomes" id="UP000183200"/>
    </source>
</evidence>
<comment type="similarity">
    <text evidence="2">Belongs to the SusD family.</text>
</comment>
<evidence type="ECO:0000259" key="6">
    <source>
        <dbReference type="Pfam" id="PF07980"/>
    </source>
</evidence>
<name>A0A1G9UMW9_9SPHI</name>
<keyword evidence="3" id="KW-0732">Signal</keyword>
<dbReference type="InterPro" id="IPR011990">
    <property type="entry name" value="TPR-like_helical_dom_sf"/>
</dbReference>
<dbReference type="RefSeq" id="WP_074607440.1">
    <property type="nucleotide sequence ID" value="NZ_FNGY01000004.1"/>
</dbReference>
<evidence type="ECO:0000256" key="1">
    <source>
        <dbReference type="ARBA" id="ARBA00004442"/>
    </source>
</evidence>
<dbReference type="Gene3D" id="1.25.40.390">
    <property type="match status" value="1"/>
</dbReference>
<dbReference type="EMBL" id="FNGY01000004">
    <property type="protein sequence ID" value="SDM61256.1"/>
    <property type="molecule type" value="Genomic_DNA"/>
</dbReference>
<keyword evidence="5" id="KW-0998">Cell outer membrane</keyword>
<dbReference type="GO" id="GO:0009279">
    <property type="term" value="C:cell outer membrane"/>
    <property type="evidence" value="ECO:0007669"/>
    <property type="project" value="UniProtKB-SubCell"/>
</dbReference>
<accession>A0A1G9UMW9</accession>
<keyword evidence="4" id="KW-0472">Membrane</keyword>
<protein>
    <submittedName>
        <fullName evidence="8">Starch-binding associating with outer membrane</fullName>
    </submittedName>
</protein>
<dbReference type="Pfam" id="PF14322">
    <property type="entry name" value="SusD-like_3"/>
    <property type="match status" value="1"/>
</dbReference>
<reference evidence="9" key="1">
    <citation type="submission" date="2016-10" db="EMBL/GenBank/DDBJ databases">
        <authorList>
            <person name="Varghese N."/>
            <person name="Submissions S."/>
        </authorList>
    </citation>
    <scope>NUCLEOTIDE SEQUENCE [LARGE SCALE GENOMIC DNA]</scope>
    <source>
        <strain evidence="9">DSM 19110</strain>
    </source>
</reference>
<evidence type="ECO:0000313" key="8">
    <source>
        <dbReference type="EMBL" id="SDM61256.1"/>
    </source>
</evidence>
<evidence type="ECO:0000259" key="7">
    <source>
        <dbReference type="Pfam" id="PF14322"/>
    </source>
</evidence>